<evidence type="ECO:0008006" key="3">
    <source>
        <dbReference type="Google" id="ProtNLM"/>
    </source>
</evidence>
<organism evidence="2">
    <name type="scientific">marine sediment metagenome</name>
    <dbReference type="NCBI Taxonomy" id="412755"/>
    <lineage>
        <taxon>unclassified sequences</taxon>
        <taxon>metagenomes</taxon>
        <taxon>ecological metagenomes</taxon>
    </lineage>
</organism>
<reference evidence="2" key="1">
    <citation type="journal article" date="2014" name="Front. Microbiol.">
        <title>High frequency of phylogenetically diverse reductive dehalogenase-homologous genes in deep subseafloor sedimentary metagenomes.</title>
        <authorList>
            <person name="Kawai M."/>
            <person name="Futagami T."/>
            <person name="Toyoda A."/>
            <person name="Takaki Y."/>
            <person name="Nishi S."/>
            <person name="Hori S."/>
            <person name="Arai W."/>
            <person name="Tsubouchi T."/>
            <person name="Morono Y."/>
            <person name="Uchiyama I."/>
            <person name="Ito T."/>
            <person name="Fujiyama A."/>
            <person name="Inagaki F."/>
            <person name="Takami H."/>
        </authorList>
    </citation>
    <scope>NUCLEOTIDE SEQUENCE</scope>
    <source>
        <strain evidence="2">Expedition CK06-06</strain>
    </source>
</reference>
<feature type="non-terminal residue" evidence="2">
    <location>
        <position position="135"/>
    </location>
</feature>
<protein>
    <recommendedName>
        <fullName evidence="3">Glycosyltransferase RgtA/B/C/D-like domain-containing protein</fullName>
    </recommendedName>
</protein>
<keyword evidence="1" id="KW-0812">Transmembrane</keyword>
<name>X1VJ11_9ZZZZ</name>
<gene>
    <name evidence="2" type="ORF">S12H4_42608</name>
</gene>
<proteinExistence type="predicted"/>
<dbReference type="AlphaFoldDB" id="X1VJ11"/>
<sequence>MARVSGLDIAVIWTYLPGLMALMLVLAFYTLAAELLPNRWWALAATLAQFAVFMELDFRTSPYPNVMTKALLWVGLAAALRYAWRGDKWGLAVAGTVAFALASVHIFAIELYLISLAAYAAVAVLLAYWRRHFLD</sequence>
<keyword evidence="1" id="KW-1133">Transmembrane helix</keyword>
<comment type="caution">
    <text evidence="2">The sequence shown here is derived from an EMBL/GenBank/DDBJ whole genome shotgun (WGS) entry which is preliminary data.</text>
</comment>
<feature type="transmembrane region" description="Helical" evidence="1">
    <location>
        <begin position="12"/>
        <end position="32"/>
    </location>
</feature>
<accession>X1VJ11</accession>
<feature type="transmembrane region" description="Helical" evidence="1">
    <location>
        <begin position="104"/>
        <end position="129"/>
    </location>
</feature>
<dbReference type="EMBL" id="BARW01026090">
    <property type="protein sequence ID" value="GAJ15216.1"/>
    <property type="molecule type" value="Genomic_DNA"/>
</dbReference>
<keyword evidence="1" id="KW-0472">Membrane</keyword>
<evidence type="ECO:0000313" key="2">
    <source>
        <dbReference type="EMBL" id="GAJ15216.1"/>
    </source>
</evidence>
<evidence type="ECO:0000256" key="1">
    <source>
        <dbReference type="SAM" id="Phobius"/>
    </source>
</evidence>